<organism evidence="7 8">
    <name type="scientific">Tichowtungia aerotolerans</name>
    <dbReference type="NCBI Taxonomy" id="2697043"/>
    <lineage>
        <taxon>Bacteria</taxon>
        <taxon>Pseudomonadati</taxon>
        <taxon>Kiritimatiellota</taxon>
        <taxon>Tichowtungiia</taxon>
        <taxon>Tichowtungiales</taxon>
        <taxon>Tichowtungiaceae</taxon>
        <taxon>Tichowtungia</taxon>
    </lineage>
</organism>
<dbReference type="Gene3D" id="3.30.70.360">
    <property type="match status" value="1"/>
</dbReference>
<evidence type="ECO:0000256" key="3">
    <source>
        <dbReference type="ARBA" id="ARBA00022723"/>
    </source>
</evidence>
<evidence type="ECO:0000256" key="4">
    <source>
        <dbReference type="ARBA" id="ARBA00022801"/>
    </source>
</evidence>
<dbReference type="InterPro" id="IPR050072">
    <property type="entry name" value="Peptidase_M20A"/>
</dbReference>
<dbReference type="PROSITE" id="PS00759">
    <property type="entry name" value="ARGE_DAPE_CPG2_2"/>
    <property type="match status" value="1"/>
</dbReference>
<keyword evidence="4 7" id="KW-0378">Hydrolase</keyword>
<name>A0A6P1M549_9BACT</name>
<sequence length="364" mass="40119">MELRTNRSRLHTLFRDMVDLYSPSGKEEELSDLLKERLQASGLSVVRQSVDETRDNLLISSGTGIPDQLFLGHIDTVPAYDIEHYGFIEKEGLVHGLGTADMKSGCAAMIEAFLSTAEQGTLPDNVLLALVVGEEEAGDGTQALLQSRSFQTAIVAEPTDLKPCMAHYGYVELIIRAFGYRRHAAMSGRDTNAIHAMLRFLIQLEDRIESSEPETVLNIRDLHSSESGFAVPDRCAAAIDLHIPPGIRSCAYAEALRTFIDRALTGSRASKYDVEFPTLADGYEMARESALAQELKRIFQTLEMNWEPAAFKSHSDANLLRDAGCLSVILGPGQLAKAHTRDESVDFEQVVTAAEIYTRLLNNS</sequence>
<dbReference type="AlphaFoldDB" id="A0A6P1M549"/>
<dbReference type="KEGG" id="taer:GT409_05770"/>
<dbReference type="GO" id="GO:0046872">
    <property type="term" value="F:metal ion binding"/>
    <property type="evidence" value="ECO:0007669"/>
    <property type="project" value="UniProtKB-KW"/>
</dbReference>
<dbReference type="PANTHER" id="PTHR43808:SF8">
    <property type="entry name" value="PEPTIDASE M20 DIMERISATION DOMAIN-CONTAINING PROTEIN"/>
    <property type="match status" value="1"/>
</dbReference>
<dbReference type="SUPFAM" id="SSF53187">
    <property type="entry name" value="Zn-dependent exopeptidases"/>
    <property type="match status" value="1"/>
</dbReference>
<evidence type="ECO:0000259" key="6">
    <source>
        <dbReference type="Pfam" id="PF07687"/>
    </source>
</evidence>
<dbReference type="EMBL" id="CP047593">
    <property type="protein sequence ID" value="QHI68977.1"/>
    <property type="molecule type" value="Genomic_DNA"/>
</dbReference>
<evidence type="ECO:0000313" key="8">
    <source>
        <dbReference type="Proteomes" id="UP000464954"/>
    </source>
</evidence>
<proteinExistence type="inferred from homology"/>
<dbReference type="InterPro" id="IPR011650">
    <property type="entry name" value="Peptidase_M20_dimer"/>
</dbReference>
<dbReference type="RefSeq" id="WP_160627823.1">
    <property type="nucleotide sequence ID" value="NZ_CP047593.1"/>
</dbReference>
<reference evidence="7 8" key="1">
    <citation type="submission" date="2020-01" db="EMBL/GenBank/DDBJ databases">
        <title>Ponticoccus aerotolerans gen. nov., sp. nov., an anaerobic bacterium and proposal of Ponticoccusceae fam. nov., Ponticoccusles ord. nov. and Ponticoccuse classis nov. in the phylum Kiritimatiellaeota.</title>
        <authorList>
            <person name="Zhou L.Y."/>
            <person name="Du Z.J."/>
        </authorList>
    </citation>
    <scope>NUCLEOTIDE SEQUENCE [LARGE SCALE GENOMIC DNA]</scope>
    <source>
        <strain evidence="7 8">S-5007</strain>
    </source>
</reference>
<evidence type="ECO:0000256" key="1">
    <source>
        <dbReference type="ARBA" id="ARBA00001947"/>
    </source>
</evidence>
<dbReference type="InterPro" id="IPR002933">
    <property type="entry name" value="Peptidase_M20"/>
</dbReference>
<dbReference type="Gene3D" id="3.40.630.10">
    <property type="entry name" value="Zn peptidases"/>
    <property type="match status" value="1"/>
</dbReference>
<keyword evidence="3" id="KW-0479">Metal-binding</keyword>
<keyword evidence="5" id="KW-0862">Zinc</keyword>
<evidence type="ECO:0000313" key="7">
    <source>
        <dbReference type="EMBL" id="QHI68977.1"/>
    </source>
</evidence>
<accession>A0A6P1M549</accession>
<dbReference type="Pfam" id="PF07687">
    <property type="entry name" value="M20_dimer"/>
    <property type="match status" value="1"/>
</dbReference>
<dbReference type="SUPFAM" id="SSF55031">
    <property type="entry name" value="Bacterial exopeptidase dimerisation domain"/>
    <property type="match status" value="1"/>
</dbReference>
<dbReference type="InterPro" id="IPR036264">
    <property type="entry name" value="Bact_exopeptidase_dim_dom"/>
</dbReference>
<feature type="domain" description="Peptidase M20 dimerisation" evidence="6">
    <location>
        <begin position="166"/>
        <end position="261"/>
    </location>
</feature>
<keyword evidence="8" id="KW-1185">Reference proteome</keyword>
<protein>
    <submittedName>
        <fullName evidence="7">M20/M25/M40 family metallo-hydrolase</fullName>
    </submittedName>
</protein>
<comment type="similarity">
    <text evidence="2">Belongs to the peptidase M20A family.</text>
</comment>
<comment type="cofactor">
    <cofactor evidence="1">
        <name>Zn(2+)</name>
        <dbReference type="ChEBI" id="CHEBI:29105"/>
    </cofactor>
</comment>
<gene>
    <name evidence="7" type="ORF">GT409_05770</name>
</gene>
<dbReference type="InterPro" id="IPR001261">
    <property type="entry name" value="ArgE/DapE_CS"/>
</dbReference>
<evidence type="ECO:0000256" key="5">
    <source>
        <dbReference type="ARBA" id="ARBA00022833"/>
    </source>
</evidence>
<dbReference type="Proteomes" id="UP000464954">
    <property type="component" value="Chromosome"/>
</dbReference>
<dbReference type="PANTHER" id="PTHR43808">
    <property type="entry name" value="ACETYLORNITHINE DEACETYLASE"/>
    <property type="match status" value="1"/>
</dbReference>
<dbReference type="Pfam" id="PF01546">
    <property type="entry name" value="Peptidase_M20"/>
    <property type="match status" value="1"/>
</dbReference>
<evidence type="ECO:0000256" key="2">
    <source>
        <dbReference type="ARBA" id="ARBA00006247"/>
    </source>
</evidence>
<dbReference type="GO" id="GO:0016787">
    <property type="term" value="F:hydrolase activity"/>
    <property type="evidence" value="ECO:0007669"/>
    <property type="project" value="UniProtKB-KW"/>
</dbReference>